<evidence type="ECO:0000313" key="2">
    <source>
        <dbReference type="Proteomes" id="UP000682645"/>
    </source>
</evidence>
<name>A0A411HBA7_9VIRU</name>
<reference evidence="1" key="1">
    <citation type="journal article" date="2019" name="Sci. Rep.">
        <title>The first clawed lobster virus Homarus gammarus nudivirus (HgNV n. sp.) expands the diversity of the Nudiviridae.</title>
        <authorList>
            <person name="Holt C.C."/>
            <person name="Stone M."/>
            <person name="Bass D."/>
            <person name="Bateman K.S."/>
            <person name="van Aerle R."/>
            <person name="Daniels C.L."/>
            <person name="van der Giezen M."/>
            <person name="Ross S.H."/>
            <person name="Hooper C."/>
            <person name="Stentiford G.D."/>
        </authorList>
    </citation>
    <scope>NUCLEOTIDE SEQUENCE</scope>
    <source>
        <strain evidence="1">52S104HLG2</strain>
    </source>
</reference>
<accession>A0A411HBA7</accession>
<protein>
    <submittedName>
        <fullName evidence="1">Uncharacterized protein</fullName>
    </submittedName>
</protein>
<dbReference type="Proteomes" id="UP000682645">
    <property type="component" value="Segment"/>
</dbReference>
<evidence type="ECO:0000313" key="1">
    <source>
        <dbReference type="EMBL" id="QBB28653.1"/>
    </source>
</evidence>
<proteinExistence type="predicted"/>
<gene>
    <name evidence="1" type="ORF">HgNV_048</name>
</gene>
<organism evidence="1 2">
    <name type="scientific">Homarus gammarus nudivirus</name>
    <dbReference type="NCBI Taxonomy" id="2509616"/>
    <lineage>
        <taxon>Viruses</taxon>
        <taxon>Viruses incertae sedis</taxon>
        <taxon>Naldaviricetes</taxon>
        <taxon>Lefavirales</taxon>
        <taxon>Nudiviridae</taxon>
        <taxon>Gammanudivirus</taxon>
        <taxon>Gammanudivirus hogammari</taxon>
    </lineage>
</organism>
<dbReference type="EMBL" id="MK439999">
    <property type="protein sequence ID" value="QBB28653.1"/>
    <property type="molecule type" value="Genomic_DNA"/>
</dbReference>
<sequence length="88" mass="10515">MNVTISLHYDTDTVYDLIIIESSIYTKRPNYFNIIYDNWGFLCKSLKLKDYETLKIQIKAVADYMFVWHKCIEICEMINVNNIHICIN</sequence>
<keyword evidence="2" id="KW-1185">Reference proteome</keyword>